<protein>
    <submittedName>
        <fullName evidence="3">Uncharacterized protein</fullName>
    </submittedName>
</protein>
<dbReference type="AlphaFoldDB" id="A0A0D2KKN8"/>
<gene>
    <name evidence="3" type="ORF">HYPSUDRAFT_208101</name>
</gene>
<feature type="coiled-coil region" evidence="1">
    <location>
        <begin position="73"/>
        <end position="100"/>
    </location>
</feature>
<feature type="compositionally biased region" description="Pro residues" evidence="2">
    <location>
        <begin position="17"/>
        <end position="26"/>
    </location>
</feature>
<organism evidence="3 4">
    <name type="scientific">Hypholoma sublateritium (strain FD-334 SS-4)</name>
    <dbReference type="NCBI Taxonomy" id="945553"/>
    <lineage>
        <taxon>Eukaryota</taxon>
        <taxon>Fungi</taxon>
        <taxon>Dikarya</taxon>
        <taxon>Basidiomycota</taxon>
        <taxon>Agaricomycotina</taxon>
        <taxon>Agaricomycetes</taxon>
        <taxon>Agaricomycetidae</taxon>
        <taxon>Agaricales</taxon>
        <taxon>Agaricineae</taxon>
        <taxon>Strophariaceae</taxon>
        <taxon>Hypholoma</taxon>
    </lineage>
</organism>
<evidence type="ECO:0000313" key="3">
    <source>
        <dbReference type="EMBL" id="KJA15177.1"/>
    </source>
</evidence>
<feature type="region of interest" description="Disordered" evidence="2">
    <location>
        <begin position="1"/>
        <end position="39"/>
    </location>
</feature>
<dbReference type="EMBL" id="KN817652">
    <property type="protein sequence ID" value="KJA15177.1"/>
    <property type="molecule type" value="Genomic_DNA"/>
</dbReference>
<feature type="region of interest" description="Disordered" evidence="2">
    <location>
        <begin position="203"/>
        <end position="231"/>
    </location>
</feature>
<keyword evidence="1" id="KW-0175">Coiled coil</keyword>
<evidence type="ECO:0000256" key="2">
    <source>
        <dbReference type="SAM" id="MobiDB-lite"/>
    </source>
</evidence>
<name>A0A0D2KKN8_HYPSF</name>
<evidence type="ECO:0000313" key="4">
    <source>
        <dbReference type="Proteomes" id="UP000054270"/>
    </source>
</evidence>
<feature type="compositionally biased region" description="Polar residues" evidence="2">
    <location>
        <begin position="1"/>
        <end position="13"/>
    </location>
</feature>
<accession>A0A0D2KKN8</accession>
<sequence>MSAASTPALSQTVAAPPFNPSQPPTPQNSTPGPEALRAPRFAVRPSSLMRSPVFKSGLQQDRITHLLADSYRAQRLRSLHKSSRRRADAEEEQQRKLQLEMNVLLHAAERGQDWTSLDGSFALAVARAARDALAAEEDAANKRIIECQHMLATLQDARDEARGRVKEADFQVGSIMSFFKRAGLELDSRDQTFETYPLLLTNAFEDSSSPPSPNFPGSDLDSDESESSQSVPLAWQPEWLEGFNDSNDNPIEDQLLSWFPSSSTSSRPLYPGAGGAGWSPAPFGLPDQDRRETDAGAGEAAPVFVSNWQQPQLPALFATFEPANSLWSADDLRPPAPFYPLPEQSALLTASIDTGAELSFGSLFQDYDSHVNGLTEGTETSTRLASSMGNHAASRSKLKGKGKRASVSRYRGTPTSFVLSRAKGVFLAATFSEGRFYLYSKDSKDHPGCGKCMEEALTSSCSPHT</sequence>
<keyword evidence="4" id="KW-1185">Reference proteome</keyword>
<reference evidence="4" key="1">
    <citation type="submission" date="2014-04" db="EMBL/GenBank/DDBJ databases">
        <title>Evolutionary Origins and Diversification of the Mycorrhizal Mutualists.</title>
        <authorList>
            <consortium name="DOE Joint Genome Institute"/>
            <consortium name="Mycorrhizal Genomics Consortium"/>
            <person name="Kohler A."/>
            <person name="Kuo A."/>
            <person name="Nagy L.G."/>
            <person name="Floudas D."/>
            <person name="Copeland A."/>
            <person name="Barry K.W."/>
            <person name="Cichocki N."/>
            <person name="Veneault-Fourrey C."/>
            <person name="LaButti K."/>
            <person name="Lindquist E.A."/>
            <person name="Lipzen A."/>
            <person name="Lundell T."/>
            <person name="Morin E."/>
            <person name="Murat C."/>
            <person name="Riley R."/>
            <person name="Ohm R."/>
            <person name="Sun H."/>
            <person name="Tunlid A."/>
            <person name="Henrissat B."/>
            <person name="Grigoriev I.V."/>
            <person name="Hibbett D.S."/>
            <person name="Martin F."/>
        </authorList>
    </citation>
    <scope>NUCLEOTIDE SEQUENCE [LARGE SCALE GENOMIC DNA]</scope>
    <source>
        <strain evidence="4">FD-334 SS-4</strain>
    </source>
</reference>
<evidence type="ECO:0000256" key="1">
    <source>
        <dbReference type="SAM" id="Coils"/>
    </source>
</evidence>
<feature type="region of interest" description="Disordered" evidence="2">
    <location>
        <begin position="267"/>
        <end position="293"/>
    </location>
</feature>
<proteinExistence type="predicted"/>
<dbReference type="Proteomes" id="UP000054270">
    <property type="component" value="Unassembled WGS sequence"/>
</dbReference>